<feature type="compositionally biased region" description="Polar residues" evidence="1">
    <location>
        <begin position="39"/>
        <end position="57"/>
    </location>
</feature>
<dbReference type="Proteomes" id="UP000236497">
    <property type="component" value="Unassembled WGS sequence"/>
</dbReference>
<dbReference type="EMBL" id="CVTD020000010">
    <property type="protein sequence ID" value="CRZ34014.1"/>
    <property type="molecule type" value="Genomic_DNA"/>
</dbReference>
<evidence type="ECO:0000256" key="1">
    <source>
        <dbReference type="SAM" id="MobiDB-lite"/>
    </source>
</evidence>
<dbReference type="RefSeq" id="WP_103202137.1">
    <property type="nucleotide sequence ID" value="NZ_CVTD020000010.1"/>
</dbReference>
<reference evidence="2 3" key="1">
    <citation type="submission" date="2015-06" db="EMBL/GenBank/DDBJ databases">
        <authorList>
            <person name="Wibberg Daniel"/>
        </authorList>
    </citation>
    <scope>NUCLEOTIDE SEQUENCE [LARGE SCALE GENOMIC DNA]</scope>
    <source>
        <strain evidence="2 3">T3/55T</strain>
    </source>
</reference>
<evidence type="ECO:0000313" key="3">
    <source>
        <dbReference type="Proteomes" id="UP000236497"/>
    </source>
</evidence>
<dbReference type="PROSITE" id="PS51257">
    <property type="entry name" value="PROKAR_LIPOPROTEIN"/>
    <property type="match status" value="1"/>
</dbReference>
<keyword evidence="3" id="KW-1185">Reference proteome</keyword>
<sequence>MKRLILIFIAVIMVIASSGCKNKYGINDVNEAKSTGNITETDGLEANTSDNEAQNTEKSIETADVLSNVQSKNEEDVTEQEPINSLNDLNKKFRSLKIQKSGDTGEYEASKSLVYIIYDMLSKVEPVYLDTPEGKKTAEAFNYNYYDYLLKFEGAKDILFVREGNALHFEGEKQIYYLWGNADSLWDSLIFDTEKKFVDIEGEKIRLMRNAFKEDLDGDGNAEDIELFYERGKNLDLHGSLYISINKSKVLIMEEDWFTMPYRIVGEMPKVSFLKEKNGNSKAVLVIYSWATNGVGSTGELYAYKFTDGQISELTVKEPEKIMTYNGNDILDIKYPELNKNFDLRVDPILYKQIHGTEENAEKHPIINDIFSFHTLWYIVNDFNGDAVEDLCRVSIPYKTPIDYCYEYIYYEYEKGEIKPVQAIYAPTYGEDKKNASVTKIGRIKISF</sequence>
<name>A0A0H5SF24_HERHM</name>
<gene>
    <name evidence="2" type="ORF">HHT355_0811</name>
</gene>
<organism evidence="2 3">
    <name type="scientific">Herbinix hemicellulosilytica</name>
    <dbReference type="NCBI Taxonomy" id="1564487"/>
    <lineage>
        <taxon>Bacteria</taxon>
        <taxon>Bacillati</taxon>
        <taxon>Bacillota</taxon>
        <taxon>Clostridia</taxon>
        <taxon>Lachnospirales</taxon>
        <taxon>Lachnospiraceae</taxon>
        <taxon>Herbinix</taxon>
    </lineage>
</organism>
<accession>A0A0H5SF24</accession>
<feature type="region of interest" description="Disordered" evidence="1">
    <location>
        <begin position="39"/>
        <end position="58"/>
    </location>
</feature>
<dbReference type="AlphaFoldDB" id="A0A0H5SF24"/>
<proteinExistence type="predicted"/>
<protein>
    <submittedName>
        <fullName evidence="2">Putative secreted protein</fullName>
    </submittedName>
</protein>
<evidence type="ECO:0000313" key="2">
    <source>
        <dbReference type="EMBL" id="CRZ34014.1"/>
    </source>
</evidence>